<evidence type="ECO:0000313" key="3">
    <source>
        <dbReference type="EMBL" id="ETL28866.1"/>
    </source>
</evidence>
<gene>
    <name evidence="2" type="ORF">L915_17944</name>
    <name evidence="3" type="ORF">L916_17840</name>
</gene>
<proteinExistence type="predicted"/>
<evidence type="ECO:0000313" key="2">
    <source>
        <dbReference type="EMBL" id="ETK75434.1"/>
    </source>
</evidence>
<dbReference type="Proteomes" id="UP000053864">
    <property type="component" value="Unassembled WGS sequence"/>
</dbReference>
<dbReference type="Proteomes" id="UP000053236">
    <property type="component" value="Unassembled WGS sequence"/>
</dbReference>
<evidence type="ECO:0000256" key="1">
    <source>
        <dbReference type="SAM" id="MobiDB-lite"/>
    </source>
</evidence>
<feature type="region of interest" description="Disordered" evidence="1">
    <location>
        <begin position="37"/>
        <end position="59"/>
    </location>
</feature>
<dbReference type="AlphaFoldDB" id="W2I3W0"/>
<protein>
    <submittedName>
        <fullName evidence="3">Uncharacterized protein</fullName>
    </submittedName>
</protein>
<accession>W2I3W0</accession>
<organism evidence="3">
    <name type="scientific">Phytophthora nicotianae</name>
    <name type="common">Potato buckeye rot agent</name>
    <name type="synonym">Phytophthora parasitica</name>
    <dbReference type="NCBI Taxonomy" id="4792"/>
    <lineage>
        <taxon>Eukaryota</taxon>
        <taxon>Sar</taxon>
        <taxon>Stramenopiles</taxon>
        <taxon>Oomycota</taxon>
        <taxon>Peronosporomycetes</taxon>
        <taxon>Peronosporales</taxon>
        <taxon>Peronosporaceae</taxon>
        <taxon>Phytophthora</taxon>
    </lineage>
</organism>
<reference evidence="3" key="2">
    <citation type="submission" date="2013-11" db="EMBL/GenBank/DDBJ databases">
        <title>The Genome Sequence of Phytophthora parasitica CJ05E6.</title>
        <authorList>
            <consortium name="The Broad Institute Genomics Platform"/>
            <person name="Russ C."/>
            <person name="Tyler B."/>
            <person name="Panabieres F."/>
            <person name="Shan W."/>
            <person name="Tripathy S."/>
            <person name="Grunwald N."/>
            <person name="Machado M."/>
            <person name="Johnson C.S."/>
            <person name="Arredondo F."/>
            <person name="Hong C."/>
            <person name="Coffey M."/>
            <person name="Young S.K."/>
            <person name="Zeng Q."/>
            <person name="Gargeya S."/>
            <person name="Fitzgerald M."/>
            <person name="Abouelleil A."/>
            <person name="Alvarado L."/>
            <person name="Chapman S.B."/>
            <person name="Gainer-Dewar J."/>
            <person name="Goldberg J."/>
            <person name="Griggs A."/>
            <person name="Gujja S."/>
            <person name="Hansen M."/>
            <person name="Howarth C."/>
            <person name="Imamovic A."/>
            <person name="Ireland A."/>
            <person name="Larimer J."/>
            <person name="McCowan C."/>
            <person name="Murphy C."/>
            <person name="Pearson M."/>
            <person name="Poon T.W."/>
            <person name="Priest M."/>
            <person name="Roberts A."/>
            <person name="Saif S."/>
            <person name="Shea T."/>
            <person name="Sykes S."/>
            <person name="Wortman J."/>
            <person name="Nusbaum C."/>
            <person name="Birren B."/>
        </authorList>
    </citation>
    <scope>NUCLEOTIDE SEQUENCE [LARGE SCALE GENOMIC DNA]</scope>
    <source>
        <strain evidence="3">CJ05E6</strain>
    </source>
</reference>
<dbReference type="EMBL" id="KI688822">
    <property type="protein sequence ID" value="ETK75434.1"/>
    <property type="molecule type" value="Genomic_DNA"/>
</dbReference>
<sequence length="59" mass="6235">MSSGKIAATTIEADPARSDAYEQYTRTNNTVISSLAQRMTQGARSSVKPAPSTSTLEAD</sequence>
<dbReference type="EMBL" id="KI675618">
    <property type="protein sequence ID" value="ETL28866.1"/>
    <property type="molecule type" value="Genomic_DNA"/>
</dbReference>
<reference evidence="2" key="1">
    <citation type="submission" date="2013-11" db="EMBL/GenBank/DDBJ databases">
        <title>The Genome Sequence of Phytophthora parasitica CJ02B3.</title>
        <authorList>
            <consortium name="The Broad Institute Genomics Platform"/>
            <person name="Russ C."/>
            <person name="Tyler B."/>
            <person name="Panabieres F."/>
            <person name="Shan W."/>
            <person name="Tripathy S."/>
            <person name="Grunwald N."/>
            <person name="Machado M."/>
            <person name="Johnson C.S."/>
            <person name="Arredondo F."/>
            <person name="Hong C."/>
            <person name="Coffey M."/>
            <person name="Young S.K."/>
            <person name="Zeng Q."/>
            <person name="Gargeya S."/>
            <person name="Fitzgerald M."/>
            <person name="Abouelleil A."/>
            <person name="Alvarado L."/>
            <person name="Chapman S.B."/>
            <person name="Gainer-Dewar J."/>
            <person name="Goldberg J."/>
            <person name="Griggs A."/>
            <person name="Gujja S."/>
            <person name="Hansen M."/>
            <person name="Howarth C."/>
            <person name="Imamovic A."/>
            <person name="Ireland A."/>
            <person name="Larimer J."/>
            <person name="McCowan C."/>
            <person name="Murphy C."/>
            <person name="Pearson M."/>
            <person name="Poon T.W."/>
            <person name="Priest M."/>
            <person name="Roberts A."/>
            <person name="Saif S."/>
            <person name="Shea T."/>
            <person name="Sykes S."/>
            <person name="Wortman J."/>
            <person name="Nusbaum C."/>
            <person name="Birren B."/>
        </authorList>
    </citation>
    <scope>NUCLEOTIDE SEQUENCE [LARGE SCALE GENOMIC DNA]</scope>
    <source>
        <strain evidence="2">CJ02B3</strain>
    </source>
</reference>
<name>W2I3W0_PHYNI</name>